<gene>
    <name evidence="1" type="ORF">K466DRAFT_606254</name>
</gene>
<dbReference type="EMBL" id="ML212088">
    <property type="protein sequence ID" value="TFK79295.1"/>
    <property type="molecule type" value="Genomic_DNA"/>
</dbReference>
<evidence type="ECO:0000313" key="1">
    <source>
        <dbReference type="EMBL" id="TFK79295.1"/>
    </source>
</evidence>
<sequence>MCLSSHTEHIPRFVDVIRVHGDPPPPQPASLEVATSSGPRMVHVDPASYVARPFDLVTEQWVSHASIRRVDLYPRNVPGLIYVTIRYIRKFLNYVNDDGCWFPVHRVPTTGAWAVVDENPDIMHRVYRGRPLLAWIIGVAHDVYLGSPREGATPTLQVTCDLLRDADRVQLIAIHDATSSQPMQPGTRFTFRSPSSEEEGTLSHNSVYDARQQFARRSAMRDISPGRILAGDIILVECTIVCTEGGANVRTLSFVIDSLHWLVEKPRLASVETQRVEQFPDVISLDQ</sequence>
<proteinExistence type="predicted"/>
<dbReference type="Proteomes" id="UP000308197">
    <property type="component" value="Unassembled WGS sequence"/>
</dbReference>
<keyword evidence="2" id="KW-1185">Reference proteome</keyword>
<reference evidence="1 2" key="1">
    <citation type="journal article" date="2019" name="Nat. Ecol. Evol.">
        <title>Megaphylogeny resolves global patterns of mushroom evolution.</title>
        <authorList>
            <person name="Varga T."/>
            <person name="Krizsan K."/>
            <person name="Foldi C."/>
            <person name="Dima B."/>
            <person name="Sanchez-Garcia M."/>
            <person name="Sanchez-Ramirez S."/>
            <person name="Szollosi G.J."/>
            <person name="Szarkandi J.G."/>
            <person name="Papp V."/>
            <person name="Albert L."/>
            <person name="Andreopoulos W."/>
            <person name="Angelini C."/>
            <person name="Antonin V."/>
            <person name="Barry K.W."/>
            <person name="Bougher N.L."/>
            <person name="Buchanan P."/>
            <person name="Buyck B."/>
            <person name="Bense V."/>
            <person name="Catcheside P."/>
            <person name="Chovatia M."/>
            <person name="Cooper J."/>
            <person name="Damon W."/>
            <person name="Desjardin D."/>
            <person name="Finy P."/>
            <person name="Geml J."/>
            <person name="Haridas S."/>
            <person name="Hughes K."/>
            <person name="Justo A."/>
            <person name="Karasinski D."/>
            <person name="Kautmanova I."/>
            <person name="Kiss B."/>
            <person name="Kocsube S."/>
            <person name="Kotiranta H."/>
            <person name="LaButti K.M."/>
            <person name="Lechner B.E."/>
            <person name="Liimatainen K."/>
            <person name="Lipzen A."/>
            <person name="Lukacs Z."/>
            <person name="Mihaltcheva S."/>
            <person name="Morgado L.N."/>
            <person name="Niskanen T."/>
            <person name="Noordeloos M.E."/>
            <person name="Ohm R.A."/>
            <person name="Ortiz-Santana B."/>
            <person name="Ovrebo C."/>
            <person name="Racz N."/>
            <person name="Riley R."/>
            <person name="Savchenko A."/>
            <person name="Shiryaev A."/>
            <person name="Soop K."/>
            <person name="Spirin V."/>
            <person name="Szebenyi C."/>
            <person name="Tomsovsky M."/>
            <person name="Tulloss R.E."/>
            <person name="Uehling J."/>
            <person name="Grigoriev I.V."/>
            <person name="Vagvolgyi C."/>
            <person name="Papp T."/>
            <person name="Martin F.M."/>
            <person name="Miettinen O."/>
            <person name="Hibbett D.S."/>
            <person name="Nagy L.G."/>
        </authorList>
    </citation>
    <scope>NUCLEOTIDE SEQUENCE [LARGE SCALE GENOMIC DNA]</scope>
    <source>
        <strain evidence="1 2">HHB13444</strain>
    </source>
</reference>
<dbReference type="AlphaFoldDB" id="A0A5C3NPS4"/>
<name>A0A5C3NPS4_9APHY</name>
<evidence type="ECO:0000313" key="2">
    <source>
        <dbReference type="Proteomes" id="UP000308197"/>
    </source>
</evidence>
<dbReference type="InParanoid" id="A0A5C3NPS4"/>
<organism evidence="1 2">
    <name type="scientific">Polyporus arcularius HHB13444</name>
    <dbReference type="NCBI Taxonomy" id="1314778"/>
    <lineage>
        <taxon>Eukaryota</taxon>
        <taxon>Fungi</taxon>
        <taxon>Dikarya</taxon>
        <taxon>Basidiomycota</taxon>
        <taxon>Agaricomycotina</taxon>
        <taxon>Agaricomycetes</taxon>
        <taxon>Polyporales</taxon>
        <taxon>Polyporaceae</taxon>
        <taxon>Polyporus</taxon>
    </lineage>
</organism>
<protein>
    <submittedName>
        <fullName evidence="1">Uncharacterized protein</fullName>
    </submittedName>
</protein>
<accession>A0A5C3NPS4</accession>